<evidence type="ECO:0000313" key="3">
    <source>
        <dbReference type="EMBL" id="CAG7703687.1"/>
    </source>
</evidence>
<feature type="transmembrane region" description="Helical" evidence="1">
    <location>
        <begin position="345"/>
        <end position="365"/>
    </location>
</feature>
<accession>A0A8J2JE26</accession>
<organism evidence="3 4">
    <name type="scientific">Allacma fusca</name>
    <dbReference type="NCBI Taxonomy" id="39272"/>
    <lineage>
        <taxon>Eukaryota</taxon>
        <taxon>Metazoa</taxon>
        <taxon>Ecdysozoa</taxon>
        <taxon>Arthropoda</taxon>
        <taxon>Hexapoda</taxon>
        <taxon>Collembola</taxon>
        <taxon>Symphypleona</taxon>
        <taxon>Sminthuridae</taxon>
        <taxon>Allacma</taxon>
    </lineage>
</organism>
<keyword evidence="2" id="KW-0732">Signal</keyword>
<evidence type="ECO:0000256" key="1">
    <source>
        <dbReference type="SAM" id="Phobius"/>
    </source>
</evidence>
<reference evidence="3" key="1">
    <citation type="submission" date="2021-06" db="EMBL/GenBank/DDBJ databases">
        <authorList>
            <person name="Hodson N. C."/>
            <person name="Mongue J. A."/>
            <person name="Jaron S. K."/>
        </authorList>
    </citation>
    <scope>NUCLEOTIDE SEQUENCE</scope>
</reference>
<feature type="transmembrane region" description="Helical" evidence="1">
    <location>
        <begin position="180"/>
        <end position="203"/>
    </location>
</feature>
<keyword evidence="4" id="KW-1185">Reference proteome</keyword>
<evidence type="ECO:0008006" key="5">
    <source>
        <dbReference type="Google" id="ProtNLM"/>
    </source>
</evidence>
<proteinExistence type="predicted"/>
<evidence type="ECO:0000256" key="2">
    <source>
        <dbReference type="SAM" id="SignalP"/>
    </source>
</evidence>
<keyword evidence="1" id="KW-1133">Transmembrane helix</keyword>
<gene>
    <name evidence="3" type="ORF">AFUS01_LOCUS4507</name>
</gene>
<feature type="transmembrane region" description="Helical" evidence="1">
    <location>
        <begin position="29"/>
        <end position="49"/>
    </location>
</feature>
<protein>
    <recommendedName>
        <fullName evidence="5">Gustatory receptor</fullName>
    </recommendedName>
</protein>
<feature type="signal peptide" evidence="2">
    <location>
        <begin position="1"/>
        <end position="15"/>
    </location>
</feature>
<dbReference type="Proteomes" id="UP000708208">
    <property type="component" value="Unassembled WGS sequence"/>
</dbReference>
<feature type="transmembrane region" description="Helical" evidence="1">
    <location>
        <begin position="84"/>
        <end position="103"/>
    </location>
</feature>
<feature type="transmembrane region" description="Helical" evidence="1">
    <location>
        <begin position="269"/>
        <end position="288"/>
    </location>
</feature>
<evidence type="ECO:0000313" key="4">
    <source>
        <dbReference type="Proteomes" id="UP000708208"/>
    </source>
</evidence>
<feature type="chain" id="PRO_5035231488" description="Gustatory receptor" evidence="2">
    <location>
        <begin position="16"/>
        <end position="369"/>
    </location>
</feature>
<keyword evidence="1" id="KW-0812">Transmembrane</keyword>
<comment type="caution">
    <text evidence="3">The sequence shown here is derived from an EMBL/GenBank/DDBJ whole genome shotgun (WGS) entry which is preliminary data.</text>
</comment>
<keyword evidence="1" id="KW-0472">Membrane</keyword>
<dbReference type="AlphaFoldDB" id="A0A8J2JE26"/>
<dbReference type="EMBL" id="CAJVCH010028157">
    <property type="protein sequence ID" value="CAG7703687.1"/>
    <property type="molecule type" value="Genomic_DNA"/>
</dbReference>
<name>A0A8J2JE26_9HEXA</name>
<sequence>FFMVIILSFEAYVASEDGEQRMGENNHGIMFQIMGYIYVVFPLAFYYSVSKGHLIGQILNDMHSFSVQVLRGGGDLPSRKTCRAIGAVLLILCMSKGLHYVVIGWCEEYPMDWDDFPSLLKYLGNAGVKHYRGTVCTVYYADTNCRTNLQAGNGTYEIPLSLTILSGTLLMWLKFNHTMYWILAYLVIIQWSLGFCILIRRFFKLIVLTSSRNTLKDIGCFNELTSVIQKFNEVFGWTVLFCVLTGVAHFSVEIIQLHYTNYQGIHKQIIVWSMFFIFSGQLVVASHVNHDAYQVVEVFKTRFQNEIFWKKHHGPCVKTTQGILMVFHDLQTAYVGIHGYKFFTITYGFIGTVASVISTYAVVVAQCKN</sequence>
<feature type="non-terminal residue" evidence="3">
    <location>
        <position position="1"/>
    </location>
</feature>
<dbReference type="OrthoDB" id="6478931at2759"/>